<keyword evidence="2" id="KW-1185">Reference proteome</keyword>
<reference evidence="1 2" key="1">
    <citation type="submission" date="2020-12" db="EMBL/GenBank/DDBJ databases">
        <authorList>
            <person name="Awala S.I."/>
            <person name="Gwak J.-H."/>
            <person name="Kim S.-J."/>
            <person name="Rhee S.-K."/>
        </authorList>
    </citation>
    <scope>NUCLEOTIDE SEQUENCE [LARGE SCALE GENOMIC DNA]</scope>
    <source>
        <strain evidence="1 2">IT5</strain>
    </source>
</reference>
<gene>
    <name evidence="1" type="ORF">EM20IM_09815</name>
</gene>
<dbReference type="EMBL" id="CP065956">
    <property type="protein sequence ID" value="QSR86745.1"/>
    <property type="molecule type" value="Genomic_DNA"/>
</dbReference>
<keyword evidence="1" id="KW-0378">Hydrolase</keyword>
<dbReference type="GO" id="GO:0016787">
    <property type="term" value="F:hydrolase activity"/>
    <property type="evidence" value="ECO:0007669"/>
    <property type="project" value="UniProtKB-KW"/>
</dbReference>
<protein>
    <submittedName>
        <fullName evidence="1">Alpha/beta hydrolase</fullName>
    </submittedName>
</protein>
<evidence type="ECO:0000313" key="1">
    <source>
        <dbReference type="EMBL" id="QSR86745.1"/>
    </source>
</evidence>
<evidence type="ECO:0000313" key="2">
    <source>
        <dbReference type="Proteomes" id="UP000663088"/>
    </source>
</evidence>
<dbReference type="RefSeq" id="WP_206846857.1">
    <property type="nucleotide sequence ID" value="NZ_CP065956.1"/>
</dbReference>
<dbReference type="Gene3D" id="3.40.50.1820">
    <property type="entry name" value="alpha/beta hydrolase"/>
    <property type="match status" value="1"/>
</dbReference>
<dbReference type="SUPFAM" id="SSF53474">
    <property type="entry name" value="alpha/beta-Hydrolases"/>
    <property type="match status" value="1"/>
</dbReference>
<name>A0ABX7PUS3_9BACT</name>
<organism evidence="1 2">
    <name type="scientific">Candidatus Methylacidiphilum infernorum</name>
    <dbReference type="NCBI Taxonomy" id="511746"/>
    <lineage>
        <taxon>Bacteria</taxon>
        <taxon>Pseudomonadati</taxon>
        <taxon>Verrucomicrobiota</taxon>
        <taxon>Methylacidiphilae</taxon>
        <taxon>Methylacidiphilales</taxon>
        <taxon>Methylacidiphilaceae</taxon>
        <taxon>Methylacidiphilum (ex Ratnadevi et al. 2023)</taxon>
    </lineage>
</organism>
<sequence length="180" mass="20447">MKIGFHGLGPASFPYVNYSLVQLNEFKLATVFPPVSLLGLFSIARSIEKRNNPLIVFGYSRGAIAALRLCRILLQRQIKIHFLYLIDPISYYGQLLRIPSNVEQGFACFQRNGARTPILFGRFGKGIANYVFTNTHQANRFITEQVSLLKNSQPALHEDMVYYSFFEATIPLLSVLREIV</sequence>
<proteinExistence type="predicted"/>
<dbReference type="InterPro" id="IPR029058">
    <property type="entry name" value="AB_hydrolase_fold"/>
</dbReference>
<accession>A0ABX7PUS3</accession>
<dbReference type="Proteomes" id="UP000663088">
    <property type="component" value="Chromosome"/>
</dbReference>